<evidence type="ECO:0000259" key="2">
    <source>
        <dbReference type="Pfam" id="PF00582"/>
    </source>
</evidence>
<gene>
    <name evidence="3" type="ORF">GCM10011492_35210</name>
</gene>
<sequence length="309" mass="32516">MTTIVAYQPGAAGLEALRLGAFIARSTGSRLLVTMVMETPSAPSVARVDFQYTSLLRQQLIAELEEAKPDAPSDVETEFRIHDARSVPSGLAELAETEAADVIVVGNSTHGVLGRVSLGSVTNHLVHSSPVPIALAPRGFRVDTDDRVRRVNAAYGGVAGTSGLVLAAAGICIETGAELRLTSFSLQSRSITTDLIAEGELRTTVTADVRERAAETLAEVRRLPNAPNIAETAVGFGEDWADAIEHVSWDDGDVLVVGSSDMGAGRRVFLGSTGMRIVHESPVPVVVVPGSAVQTLVDRAEDTRAEAGR</sequence>
<dbReference type="CDD" id="cd00293">
    <property type="entry name" value="USP-like"/>
    <property type="match status" value="1"/>
</dbReference>
<feature type="domain" description="UspA" evidence="2">
    <location>
        <begin position="4"/>
        <end position="135"/>
    </location>
</feature>
<keyword evidence="4" id="KW-1185">Reference proteome</keyword>
<evidence type="ECO:0000313" key="3">
    <source>
        <dbReference type="EMBL" id="GGB41256.1"/>
    </source>
</evidence>
<dbReference type="SUPFAM" id="SSF52402">
    <property type="entry name" value="Adenine nucleotide alpha hydrolases-like"/>
    <property type="match status" value="2"/>
</dbReference>
<dbReference type="PANTHER" id="PTHR46268">
    <property type="entry name" value="STRESS RESPONSE PROTEIN NHAX"/>
    <property type="match status" value="1"/>
</dbReference>
<dbReference type="AlphaFoldDB" id="A0A916TFG8"/>
<protein>
    <submittedName>
        <fullName evidence="3">Universal stress protein</fullName>
    </submittedName>
</protein>
<comment type="caution">
    <text evidence="3">The sequence shown here is derived from an EMBL/GenBank/DDBJ whole genome shotgun (WGS) entry which is preliminary data.</text>
</comment>
<comment type="similarity">
    <text evidence="1">Belongs to the universal stress protein A family.</text>
</comment>
<reference evidence="3" key="2">
    <citation type="submission" date="2020-09" db="EMBL/GenBank/DDBJ databases">
        <authorList>
            <person name="Sun Q."/>
            <person name="Zhou Y."/>
        </authorList>
    </citation>
    <scope>NUCLEOTIDE SEQUENCE</scope>
    <source>
        <strain evidence="3">CGMCC 1.15085</strain>
    </source>
</reference>
<dbReference type="InterPro" id="IPR006016">
    <property type="entry name" value="UspA"/>
</dbReference>
<name>A0A916TFG8_9MICO</name>
<dbReference type="Pfam" id="PF00582">
    <property type="entry name" value="Usp"/>
    <property type="match status" value="2"/>
</dbReference>
<dbReference type="Gene3D" id="3.40.50.12370">
    <property type="match status" value="2"/>
</dbReference>
<reference evidence="3" key="1">
    <citation type="journal article" date="2014" name="Int. J. Syst. Evol. Microbiol.">
        <title>Complete genome sequence of Corynebacterium casei LMG S-19264T (=DSM 44701T), isolated from a smear-ripened cheese.</title>
        <authorList>
            <consortium name="US DOE Joint Genome Institute (JGI-PGF)"/>
            <person name="Walter F."/>
            <person name="Albersmeier A."/>
            <person name="Kalinowski J."/>
            <person name="Ruckert C."/>
        </authorList>
    </citation>
    <scope>NUCLEOTIDE SEQUENCE</scope>
    <source>
        <strain evidence="3">CGMCC 1.15085</strain>
    </source>
</reference>
<evidence type="ECO:0000256" key="1">
    <source>
        <dbReference type="ARBA" id="ARBA00008791"/>
    </source>
</evidence>
<accession>A0A916TFG8</accession>
<dbReference type="RefSeq" id="WP_188838323.1">
    <property type="nucleotide sequence ID" value="NZ_BMHI01000005.1"/>
</dbReference>
<evidence type="ECO:0000313" key="4">
    <source>
        <dbReference type="Proteomes" id="UP000636793"/>
    </source>
</evidence>
<dbReference type="Proteomes" id="UP000636793">
    <property type="component" value="Unassembled WGS sequence"/>
</dbReference>
<feature type="domain" description="UspA" evidence="2">
    <location>
        <begin position="174"/>
        <end position="289"/>
    </location>
</feature>
<proteinExistence type="inferred from homology"/>
<dbReference type="PANTHER" id="PTHR46268:SF6">
    <property type="entry name" value="UNIVERSAL STRESS PROTEIN UP12"/>
    <property type="match status" value="1"/>
</dbReference>
<organism evidence="3 4">
    <name type="scientific">Flexivirga endophytica</name>
    <dbReference type="NCBI Taxonomy" id="1849103"/>
    <lineage>
        <taxon>Bacteria</taxon>
        <taxon>Bacillati</taxon>
        <taxon>Actinomycetota</taxon>
        <taxon>Actinomycetes</taxon>
        <taxon>Micrococcales</taxon>
        <taxon>Dermacoccaceae</taxon>
        <taxon>Flexivirga</taxon>
    </lineage>
</organism>
<dbReference type="EMBL" id="BMHI01000005">
    <property type="protein sequence ID" value="GGB41256.1"/>
    <property type="molecule type" value="Genomic_DNA"/>
</dbReference>
<dbReference type="PRINTS" id="PR01438">
    <property type="entry name" value="UNVRSLSTRESS"/>
</dbReference>
<dbReference type="InterPro" id="IPR006015">
    <property type="entry name" value="Universal_stress_UspA"/>
</dbReference>